<dbReference type="RefSeq" id="WP_090006177.1">
    <property type="nucleotide sequence ID" value="NZ_FNET01000005.1"/>
</dbReference>
<dbReference type="Proteomes" id="UP000199682">
    <property type="component" value="Unassembled WGS sequence"/>
</dbReference>
<feature type="region of interest" description="Disordered" evidence="1">
    <location>
        <begin position="52"/>
        <end position="77"/>
    </location>
</feature>
<organism evidence="2 3">
    <name type="scientific">Lentzea albidocapillata subsp. violacea</name>
    <dbReference type="NCBI Taxonomy" id="128104"/>
    <lineage>
        <taxon>Bacteria</taxon>
        <taxon>Bacillati</taxon>
        <taxon>Actinomycetota</taxon>
        <taxon>Actinomycetes</taxon>
        <taxon>Pseudonocardiales</taxon>
        <taxon>Pseudonocardiaceae</taxon>
        <taxon>Lentzea</taxon>
    </lineage>
</organism>
<sequence>MNWLIVGVIAAVVIAALVVMAVLAERRDDPAPERDIGALGLPAVRGELVLRDVQHERHQQREAQRTNRYRNDRGDTP</sequence>
<dbReference type="EMBL" id="FNET01000005">
    <property type="protein sequence ID" value="SDK31139.1"/>
    <property type="molecule type" value="Genomic_DNA"/>
</dbReference>
<proteinExistence type="predicted"/>
<gene>
    <name evidence="2" type="ORF">SAMN04488074_105128</name>
</gene>
<dbReference type="AlphaFoldDB" id="A0A1G9AUT2"/>
<evidence type="ECO:0000313" key="3">
    <source>
        <dbReference type="Proteomes" id="UP000199682"/>
    </source>
</evidence>
<protein>
    <submittedName>
        <fullName evidence="2">Uncharacterized protein</fullName>
    </submittedName>
</protein>
<evidence type="ECO:0000313" key="2">
    <source>
        <dbReference type="EMBL" id="SDK31139.1"/>
    </source>
</evidence>
<accession>A0A1G9AUT2</accession>
<evidence type="ECO:0000256" key="1">
    <source>
        <dbReference type="SAM" id="MobiDB-lite"/>
    </source>
</evidence>
<reference evidence="3" key="1">
    <citation type="submission" date="2016-10" db="EMBL/GenBank/DDBJ databases">
        <authorList>
            <person name="Varghese N."/>
            <person name="Submissions S."/>
        </authorList>
    </citation>
    <scope>NUCLEOTIDE SEQUENCE [LARGE SCALE GENOMIC DNA]</scope>
    <source>
        <strain evidence="3">DSM 44796</strain>
    </source>
</reference>
<name>A0A1G9AUT2_9PSEU</name>